<evidence type="ECO:0000313" key="1">
    <source>
        <dbReference type="EMBL" id="KAJ0028166.1"/>
    </source>
</evidence>
<proteinExistence type="predicted"/>
<accession>A0ACC0Y3F4</accession>
<organism evidence="1 2">
    <name type="scientific">Pistacia integerrima</name>
    <dbReference type="NCBI Taxonomy" id="434235"/>
    <lineage>
        <taxon>Eukaryota</taxon>
        <taxon>Viridiplantae</taxon>
        <taxon>Streptophyta</taxon>
        <taxon>Embryophyta</taxon>
        <taxon>Tracheophyta</taxon>
        <taxon>Spermatophyta</taxon>
        <taxon>Magnoliopsida</taxon>
        <taxon>eudicotyledons</taxon>
        <taxon>Gunneridae</taxon>
        <taxon>Pentapetalae</taxon>
        <taxon>rosids</taxon>
        <taxon>malvids</taxon>
        <taxon>Sapindales</taxon>
        <taxon>Anacardiaceae</taxon>
        <taxon>Pistacia</taxon>
    </lineage>
</organism>
<evidence type="ECO:0000313" key="2">
    <source>
        <dbReference type="Proteomes" id="UP001163603"/>
    </source>
</evidence>
<reference evidence="2" key="1">
    <citation type="journal article" date="2023" name="G3 (Bethesda)">
        <title>Genome assembly and association tests identify interacting loci associated with vigor, precocity, and sex in interspecific pistachio rootstocks.</title>
        <authorList>
            <person name="Palmer W."/>
            <person name="Jacygrad E."/>
            <person name="Sagayaradj S."/>
            <person name="Cavanaugh K."/>
            <person name="Han R."/>
            <person name="Bertier L."/>
            <person name="Beede B."/>
            <person name="Kafkas S."/>
            <person name="Golino D."/>
            <person name="Preece J."/>
            <person name="Michelmore R."/>
        </authorList>
    </citation>
    <scope>NUCLEOTIDE SEQUENCE [LARGE SCALE GENOMIC DNA]</scope>
</reference>
<name>A0ACC0Y3F4_9ROSI</name>
<gene>
    <name evidence="1" type="ORF">Pint_35910</name>
</gene>
<dbReference type="Proteomes" id="UP001163603">
    <property type="component" value="Chromosome 9"/>
</dbReference>
<dbReference type="EMBL" id="CM047744">
    <property type="protein sequence ID" value="KAJ0028166.1"/>
    <property type="molecule type" value="Genomic_DNA"/>
</dbReference>
<comment type="caution">
    <text evidence="1">The sequence shown here is derived from an EMBL/GenBank/DDBJ whole genome shotgun (WGS) entry which is preliminary data.</text>
</comment>
<protein>
    <submittedName>
        <fullName evidence="1">Uncharacterized protein</fullName>
    </submittedName>
</protein>
<sequence length="193" mass="21991">MREFRQLLAAKVGLSRCFGEKDEVNFVPAQHDVELDMVMVEAGAGSGGCRIVAPYASRGWTNHPKEAMASFLEHLREPMSTLMNYDTLAGRGWQNWKGLQLTLVSRMKRRWHYTMVLSRTGTVSWLNCGWRGWPFRSKLARIDRPLPPFVNSGIVLGSRLRHLEVQSRKGHRLRARAKVVCGCLLVKHCSPYV</sequence>
<keyword evidence="2" id="KW-1185">Reference proteome</keyword>